<comment type="caution">
    <text evidence="1">The sequence shown here is derived from an EMBL/GenBank/DDBJ whole genome shotgun (WGS) entry which is preliminary data.</text>
</comment>
<dbReference type="EMBL" id="JXTB01000411">
    <property type="protein sequence ID" value="PON41648.1"/>
    <property type="molecule type" value="Genomic_DNA"/>
</dbReference>
<dbReference type="AlphaFoldDB" id="A0A2P5AYP7"/>
<sequence length="88" mass="9792">MLPHQKLLRGSRSLLMTRENIRRGLGCAIKFLPADLIKNCIVEITSLVDDPRGHTKGSKLRSKNLSLTFKEYLRGGGDLSDETPPEST</sequence>
<reference evidence="2" key="1">
    <citation type="submission" date="2016-06" db="EMBL/GenBank/DDBJ databases">
        <title>Parallel loss of symbiosis genes in relatives of nitrogen-fixing non-legume Parasponia.</title>
        <authorList>
            <person name="Van Velzen R."/>
            <person name="Holmer R."/>
            <person name="Bu F."/>
            <person name="Rutten L."/>
            <person name="Van Zeijl A."/>
            <person name="Liu W."/>
            <person name="Santuari L."/>
            <person name="Cao Q."/>
            <person name="Sharma T."/>
            <person name="Shen D."/>
            <person name="Roswanjaya Y."/>
            <person name="Wardhani T."/>
            <person name="Kalhor M.S."/>
            <person name="Jansen J."/>
            <person name="Van den Hoogen J."/>
            <person name="Gungor B."/>
            <person name="Hartog M."/>
            <person name="Hontelez J."/>
            <person name="Verver J."/>
            <person name="Yang W.-C."/>
            <person name="Schijlen E."/>
            <person name="Repin R."/>
            <person name="Schilthuizen M."/>
            <person name="Schranz E."/>
            <person name="Heidstra R."/>
            <person name="Miyata K."/>
            <person name="Fedorova E."/>
            <person name="Kohlen W."/>
            <person name="Bisseling T."/>
            <person name="Smit S."/>
            <person name="Geurts R."/>
        </authorList>
    </citation>
    <scope>NUCLEOTIDE SEQUENCE [LARGE SCALE GENOMIC DNA]</scope>
    <source>
        <strain evidence="2">cv. WU1-14</strain>
    </source>
</reference>
<proteinExistence type="predicted"/>
<dbReference type="Proteomes" id="UP000237105">
    <property type="component" value="Unassembled WGS sequence"/>
</dbReference>
<accession>A0A2P5AYP7</accession>
<keyword evidence="2" id="KW-1185">Reference proteome</keyword>
<evidence type="ECO:0000313" key="2">
    <source>
        <dbReference type="Proteomes" id="UP000237105"/>
    </source>
</evidence>
<name>A0A2P5AYP7_PARAD</name>
<organism evidence="1 2">
    <name type="scientific">Parasponia andersonii</name>
    <name type="common">Sponia andersonii</name>
    <dbReference type="NCBI Taxonomy" id="3476"/>
    <lineage>
        <taxon>Eukaryota</taxon>
        <taxon>Viridiplantae</taxon>
        <taxon>Streptophyta</taxon>
        <taxon>Embryophyta</taxon>
        <taxon>Tracheophyta</taxon>
        <taxon>Spermatophyta</taxon>
        <taxon>Magnoliopsida</taxon>
        <taxon>eudicotyledons</taxon>
        <taxon>Gunneridae</taxon>
        <taxon>Pentapetalae</taxon>
        <taxon>rosids</taxon>
        <taxon>fabids</taxon>
        <taxon>Rosales</taxon>
        <taxon>Cannabaceae</taxon>
        <taxon>Parasponia</taxon>
    </lineage>
</organism>
<evidence type="ECO:0000313" key="1">
    <source>
        <dbReference type="EMBL" id="PON41648.1"/>
    </source>
</evidence>
<gene>
    <name evidence="1" type="ORF">PanWU01x14_288220</name>
</gene>
<protein>
    <submittedName>
        <fullName evidence="1">Uncharacterized protein</fullName>
    </submittedName>
</protein>